<dbReference type="RefSeq" id="WP_033429638.1">
    <property type="nucleotide sequence ID" value="NZ_CP034550.1"/>
</dbReference>
<proteinExistence type="inferred from homology"/>
<name>A0A5Q0H0A2_SACSY</name>
<keyword evidence="6" id="KW-1185">Reference proteome</keyword>
<evidence type="ECO:0000313" key="6">
    <source>
        <dbReference type="Proteomes" id="UP000325787"/>
    </source>
</evidence>
<dbReference type="GO" id="GO:0005524">
    <property type="term" value="F:ATP binding"/>
    <property type="evidence" value="ECO:0007669"/>
    <property type="project" value="UniProtKB-KW"/>
</dbReference>
<dbReference type="AlphaFoldDB" id="A0A5Q0H0A2"/>
<evidence type="ECO:0000256" key="3">
    <source>
        <dbReference type="ARBA" id="ARBA00022840"/>
    </source>
</evidence>
<evidence type="ECO:0000313" key="5">
    <source>
        <dbReference type="EMBL" id="QFZ19666.1"/>
    </source>
</evidence>
<evidence type="ECO:0000256" key="2">
    <source>
        <dbReference type="ARBA" id="ARBA00022741"/>
    </source>
</evidence>
<keyword evidence="3" id="KW-0067">ATP-binding</keyword>
<dbReference type="PRINTS" id="PR01438">
    <property type="entry name" value="UNVRSLSTRESS"/>
</dbReference>
<dbReference type="Proteomes" id="UP000325787">
    <property type="component" value="Chromosome"/>
</dbReference>
<evidence type="ECO:0000259" key="4">
    <source>
        <dbReference type="Pfam" id="PF00582"/>
    </source>
</evidence>
<dbReference type="OrthoDB" id="3404132at2"/>
<comment type="similarity">
    <text evidence="1">Belongs to the universal stress protein A family.</text>
</comment>
<dbReference type="InterPro" id="IPR006015">
    <property type="entry name" value="Universal_stress_UspA"/>
</dbReference>
<dbReference type="EMBL" id="CP034550">
    <property type="protein sequence ID" value="QFZ19666.1"/>
    <property type="molecule type" value="Genomic_DNA"/>
</dbReference>
<dbReference type="PANTHER" id="PTHR46268">
    <property type="entry name" value="STRESS RESPONSE PROTEIN NHAX"/>
    <property type="match status" value="1"/>
</dbReference>
<dbReference type="PANTHER" id="PTHR46268:SF27">
    <property type="entry name" value="UNIVERSAL STRESS PROTEIN RV2623"/>
    <property type="match status" value="1"/>
</dbReference>
<gene>
    <name evidence="5" type="ORF">EKG83_21520</name>
</gene>
<dbReference type="InterPro" id="IPR006016">
    <property type="entry name" value="UspA"/>
</dbReference>
<dbReference type="Gene3D" id="3.40.50.620">
    <property type="entry name" value="HUPs"/>
    <property type="match status" value="2"/>
</dbReference>
<protein>
    <submittedName>
        <fullName evidence="5">Universal stress protein</fullName>
    </submittedName>
</protein>
<accession>A0A5Q0H0A2</accession>
<organism evidence="5 6">
    <name type="scientific">Saccharothrix syringae</name>
    <name type="common">Nocardiopsis syringae</name>
    <dbReference type="NCBI Taxonomy" id="103733"/>
    <lineage>
        <taxon>Bacteria</taxon>
        <taxon>Bacillati</taxon>
        <taxon>Actinomycetota</taxon>
        <taxon>Actinomycetes</taxon>
        <taxon>Pseudonocardiales</taxon>
        <taxon>Pseudonocardiaceae</taxon>
        <taxon>Saccharothrix</taxon>
    </lineage>
</organism>
<dbReference type="InterPro" id="IPR014729">
    <property type="entry name" value="Rossmann-like_a/b/a_fold"/>
</dbReference>
<keyword evidence="2" id="KW-0547">Nucleotide-binding</keyword>
<dbReference type="KEGG" id="ssyi:EKG83_21520"/>
<dbReference type="SUPFAM" id="SSF52402">
    <property type="entry name" value="Adenine nucleotide alpha hydrolases-like"/>
    <property type="match status" value="2"/>
</dbReference>
<dbReference type="Pfam" id="PF00582">
    <property type="entry name" value="Usp"/>
    <property type="match status" value="2"/>
</dbReference>
<feature type="domain" description="UspA" evidence="4">
    <location>
        <begin position="3"/>
        <end position="141"/>
    </location>
</feature>
<sequence>MSAPIVVGVDGSASALTAARWAAGEAARRRVPLVLVHACVLPAAGYPELVVTGPEVREAVERQGRQWLAEAEDAVRAVAPDVSVGTALVADRPAAALVDASREARQVVLGSRGLGGFSELLAGSVAVAVSAHGASPVVVVRDEFPADGPVVVGVDGSPTSEEAIAFAFEEASLRGAPLVAVIAWTDFLVDSAYHSRFTVDWSQVEQEELRVLAERLAGWQEKHPDVRVERRVIHDRPVRGLLGVAEGAQLLVVGSHGLGGFAGMLLGSTSQALVHHAPCPLAVVRPVEAGR</sequence>
<evidence type="ECO:0000256" key="1">
    <source>
        <dbReference type="ARBA" id="ARBA00008791"/>
    </source>
</evidence>
<feature type="domain" description="UspA" evidence="4">
    <location>
        <begin position="149"/>
        <end position="285"/>
    </location>
</feature>
<reference evidence="6" key="1">
    <citation type="journal article" date="2021" name="Curr. Microbiol.">
        <title>Complete genome of nocamycin-producing strain Saccharothrix syringae NRRL B-16468 reveals the biosynthetic potential for secondary metabolites.</title>
        <authorList>
            <person name="Mo X."/>
            <person name="Yang S."/>
        </authorList>
    </citation>
    <scope>NUCLEOTIDE SEQUENCE [LARGE SCALE GENOMIC DNA]</scope>
    <source>
        <strain evidence="6">ATCC 51364 / DSM 43886 / JCM 6844 / KCTC 9398 / NBRC 14523 / NRRL B-16468 / INA 2240</strain>
    </source>
</reference>